<dbReference type="Gene3D" id="3.40.50.1000">
    <property type="entry name" value="HAD superfamily/HAD-like"/>
    <property type="match status" value="2"/>
</dbReference>
<proteinExistence type="predicted"/>
<dbReference type="InterPro" id="IPR006379">
    <property type="entry name" value="HAD-SF_hydro_IIB"/>
</dbReference>
<dbReference type="EMBL" id="MFUY01000004">
    <property type="protein sequence ID" value="OGI86505.1"/>
    <property type="molecule type" value="Genomic_DNA"/>
</dbReference>
<evidence type="ECO:0008006" key="3">
    <source>
        <dbReference type="Google" id="ProtNLM"/>
    </source>
</evidence>
<reference evidence="1 2" key="1">
    <citation type="journal article" date="2016" name="Nat. Commun.">
        <title>Thousands of microbial genomes shed light on interconnected biogeochemical processes in an aquifer system.</title>
        <authorList>
            <person name="Anantharaman K."/>
            <person name="Brown C.T."/>
            <person name="Hug L.A."/>
            <person name="Sharon I."/>
            <person name="Castelle C.J."/>
            <person name="Probst A.J."/>
            <person name="Thomas B.C."/>
            <person name="Singh A."/>
            <person name="Wilkins M.J."/>
            <person name="Karaoz U."/>
            <person name="Brodie E.L."/>
            <person name="Williams K.H."/>
            <person name="Hubbard S.S."/>
            <person name="Banfield J.F."/>
        </authorList>
    </citation>
    <scope>NUCLEOTIDE SEQUENCE [LARGE SCALE GENOMIC DNA]</scope>
</reference>
<dbReference type="GO" id="GO:0000287">
    <property type="term" value="F:magnesium ion binding"/>
    <property type="evidence" value="ECO:0007669"/>
    <property type="project" value="TreeGrafter"/>
</dbReference>
<evidence type="ECO:0000313" key="2">
    <source>
        <dbReference type="Proteomes" id="UP000176187"/>
    </source>
</evidence>
<dbReference type="InterPro" id="IPR023214">
    <property type="entry name" value="HAD_sf"/>
</dbReference>
<dbReference type="PANTHER" id="PTHR10000">
    <property type="entry name" value="PHOSPHOSERINE PHOSPHATASE"/>
    <property type="match status" value="1"/>
</dbReference>
<dbReference type="STRING" id="1801774.A3A05_00035"/>
<dbReference type="Pfam" id="PF08282">
    <property type="entry name" value="Hydrolase_3"/>
    <property type="match status" value="1"/>
</dbReference>
<dbReference type="Gene3D" id="3.30.1240.10">
    <property type="match status" value="1"/>
</dbReference>
<protein>
    <recommendedName>
        <fullName evidence="3">Sucrose phosphatase-like domain-containing protein</fullName>
    </recommendedName>
</protein>
<accession>A0A1F6WXP0</accession>
<evidence type="ECO:0000313" key="1">
    <source>
        <dbReference type="EMBL" id="OGI86505.1"/>
    </source>
</evidence>
<dbReference type="SUPFAM" id="SSF56784">
    <property type="entry name" value="HAD-like"/>
    <property type="match status" value="1"/>
</dbReference>
<dbReference type="InterPro" id="IPR036412">
    <property type="entry name" value="HAD-like_sf"/>
</dbReference>
<dbReference type="GO" id="GO:0016791">
    <property type="term" value="F:phosphatase activity"/>
    <property type="evidence" value="ECO:0007669"/>
    <property type="project" value="TreeGrafter"/>
</dbReference>
<dbReference type="Proteomes" id="UP000176187">
    <property type="component" value="Unassembled WGS sequence"/>
</dbReference>
<dbReference type="AlphaFoldDB" id="A0A1F6WXP0"/>
<organism evidence="1 2">
    <name type="scientific">Candidatus Nomurabacteria bacterium RIFCSPLOWO2_01_FULL_41_12</name>
    <dbReference type="NCBI Taxonomy" id="1801774"/>
    <lineage>
        <taxon>Bacteria</taxon>
        <taxon>Candidatus Nomuraibacteriota</taxon>
    </lineage>
</organism>
<gene>
    <name evidence="1" type="ORF">A3A05_00035</name>
</gene>
<dbReference type="NCBIfam" id="TIGR01484">
    <property type="entry name" value="HAD-SF-IIB"/>
    <property type="match status" value="1"/>
</dbReference>
<sequence>MKPLEQISKKELDKIKMIVFDVDGVLVPRGTRIKQVGHTTTLETKVIKKRQIAQIKELHMKRFLINISSSRGLYMMQEMFREVLPFVSLTYECGSATWHKGKIYQHVNSFERLRSVFSKLEKAAEKNKNVKGFEPKEFIITIHCKRKDKRFEEIVNKEKGLCTHWNGEAYDVLIKKYQTKAVGLKHVMKIFKLKRENVMAIGDNYNDHELLQASGMPISADKSRIKGKFHIPLKGHFLPADILMQKILSLKRGGV</sequence>
<dbReference type="GO" id="GO:0005829">
    <property type="term" value="C:cytosol"/>
    <property type="evidence" value="ECO:0007669"/>
    <property type="project" value="TreeGrafter"/>
</dbReference>
<comment type="caution">
    <text evidence="1">The sequence shown here is derived from an EMBL/GenBank/DDBJ whole genome shotgun (WGS) entry which is preliminary data.</text>
</comment>
<name>A0A1F6WXP0_9BACT</name>
<dbReference type="PANTHER" id="PTHR10000:SF8">
    <property type="entry name" value="HAD SUPERFAMILY HYDROLASE-LIKE, TYPE 3"/>
    <property type="match status" value="1"/>
</dbReference>